<organism evidence="1 2">
    <name type="scientific">Ferrovibrio xuzhouensis</name>
    <dbReference type="NCBI Taxonomy" id="1576914"/>
    <lineage>
        <taxon>Bacteria</taxon>
        <taxon>Pseudomonadati</taxon>
        <taxon>Pseudomonadota</taxon>
        <taxon>Alphaproteobacteria</taxon>
        <taxon>Rhodospirillales</taxon>
        <taxon>Rhodospirillaceae</taxon>
        <taxon>Ferrovibrio</taxon>
    </lineage>
</organism>
<reference evidence="2" key="1">
    <citation type="journal article" date="2019" name="Int. J. Syst. Evol. Microbiol.">
        <title>The Global Catalogue of Microorganisms (GCM) 10K type strain sequencing project: providing services to taxonomists for standard genome sequencing and annotation.</title>
        <authorList>
            <consortium name="The Broad Institute Genomics Platform"/>
            <consortium name="The Broad Institute Genome Sequencing Center for Infectious Disease"/>
            <person name="Wu L."/>
            <person name="Ma J."/>
        </authorList>
    </citation>
    <scope>NUCLEOTIDE SEQUENCE [LARGE SCALE GENOMIC DNA]</scope>
    <source>
        <strain evidence="2">KCTC 42182</strain>
    </source>
</reference>
<proteinExistence type="predicted"/>
<accession>A0ABV7VCU7</accession>
<sequence length="131" mass="13658">MSDDAPPLRVMFDSNAYDAILAHGDAEALRTLIDGGRLAVITTPVQEDELQRIADAGHRSRLFGLFRSLGGRRIDPATVLGGDLAHLSGDAVLAGVAASCCDLLVTDDAALAAVCPVAIGYAAFRDRPELG</sequence>
<keyword evidence="2" id="KW-1185">Reference proteome</keyword>
<dbReference type="RefSeq" id="WP_379723388.1">
    <property type="nucleotide sequence ID" value="NZ_JBHRYJ010000001.1"/>
</dbReference>
<protein>
    <recommendedName>
        <fullName evidence="3">PIN domain-containing protein</fullName>
    </recommendedName>
</protein>
<evidence type="ECO:0000313" key="2">
    <source>
        <dbReference type="Proteomes" id="UP001595711"/>
    </source>
</evidence>
<gene>
    <name evidence="1" type="ORF">ACFOOQ_06710</name>
</gene>
<comment type="caution">
    <text evidence="1">The sequence shown here is derived from an EMBL/GenBank/DDBJ whole genome shotgun (WGS) entry which is preliminary data.</text>
</comment>
<dbReference type="EMBL" id="JBHRYJ010000001">
    <property type="protein sequence ID" value="MFC3675225.1"/>
    <property type="molecule type" value="Genomic_DNA"/>
</dbReference>
<name>A0ABV7VCU7_9PROT</name>
<evidence type="ECO:0008006" key="3">
    <source>
        <dbReference type="Google" id="ProtNLM"/>
    </source>
</evidence>
<dbReference type="Proteomes" id="UP001595711">
    <property type="component" value="Unassembled WGS sequence"/>
</dbReference>
<evidence type="ECO:0000313" key="1">
    <source>
        <dbReference type="EMBL" id="MFC3675225.1"/>
    </source>
</evidence>